<dbReference type="AlphaFoldDB" id="A0A7S2MRQ1"/>
<evidence type="ECO:0000256" key="1">
    <source>
        <dbReference type="SAM" id="MobiDB-lite"/>
    </source>
</evidence>
<sequence>MATQRPKTGASVLSSIESMSIASRGSNESLTGSQLNALVQRRSMLRQQMAVVENHLSQLPPPSTAASQSLSGFPPKTAAPPLPSCQITPVSGAGQGPSHGPVIPVPARELPGGLRPIQPRMTPMASHEDTLPAAMRAGRYAFWPKRLPGANASRSSRGIRGPGVSVVSQR</sequence>
<feature type="region of interest" description="Disordered" evidence="1">
    <location>
        <begin position="147"/>
        <end position="170"/>
    </location>
</feature>
<reference evidence="2" key="1">
    <citation type="submission" date="2021-01" db="EMBL/GenBank/DDBJ databases">
        <authorList>
            <person name="Corre E."/>
            <person name="Pelletier E."/>
            <person name="Niang G."/>
            <person name="Scheremetjew M."/>
            <person name="Finn R."/>
            <person name="Kale V."/>
            <person name="Holt S."/>
            <person name="Cochrane G."/>
            <person name="Meng A."/>
            <person name="Brown T."/>
            <person name="Cohen L."/>
        </authorList>
    </citation>
    <scope>NUCLEOTIDE SEQUENCE</scope>
    <source>
        <strain evidence="2">UTEX LB 985</strain>
    </source>
</reference>
<proteinExistence type="predicted"/>
<dbReference type="EMBL" id="HBGU01052459">
    <property type="protein sequence ID" value="CAD9498445.1"/>
    <property type="molecule type" value="Transcribed_RNA"/>
</dbReference>
<protein>
    <submittedName>
        <fullName evidence="2">Uncharacterized protein</fullName>
    </submittedName>
</protein>
<organism evidence="2">
    <name type="scientific">Haptolina brevifila</name>
    <dbReference type="NCBI Taxonomy" id="156173"/>
    <lineage>
        <taxon>Eukaryota</taxon>
        <taxon>Haptista</taxon>
        <taxon>Haptophyta</taxon>
        <taxon>Prymnesiophyceae</taxon>
        <taxon>Prymnesiales</taxon>
        <taxon>Prymnesiaceae</taxon>
        <taxon>Haptolina</taxon>
    </lineage>
</organism>
<feature type="region of interest" description="Disordered" evidence="1">
    <location>
        <begin position="58"/>
        <end position="123"/>
    </location>
</feature>
<name>A0A7S2MRQ1_9EUKA</name>
<evidence type="ECO:0000313" key="2">
    <source>
        <dbReference type="EMBL" id="CAD9498445.1"/>
    </source>
</evidence>
<accession>A0A7S2MRQ1</accession>
<gene>
    <name evidence="2" type="ORF">CBRE1094_LOCUS28636</name>
</gene>